<evidence type="ECO:0000313" key="3">
    <source>
        <dbReference type="Proteomes" id="UP000016934"/>
    </source>
</evidence>
<dbReference type="AlphaFoldDB" id="M2SZY0"/>
<feature type="coiled-coil region" evidence="1">
    <location>
        <begin position="14"/>
        <end position="48"/>
    </location>
</feature>
<sequence>MGVPNDLAQLQRPLRFLQAQSQKKQDEVARKKRELAEAEEEAKGLKTDYLKAIIYYARADCLQLANMMYEKLPVEVREMVYEYLCVDADRPIPVGPYYHFRVYNKPYVYPPEAETDCDSEPDMLEKLSVPGSASGAPGDSAPIARKPPVNWGDELQVDPELIKRISRLYVDEDQEEATLGSNYTILPDGRVKEKHTHKPPSDMVLPSSHFLDYRYVGPLVSYETQKMYYTRNTFSVCSVENALFNFLARNTCYDSRKKRERDLGPIHSTTLGDVPPFFAADHIRRLQIRVKFEHFLKDLPGRQCFFDRYAYEQRFLRMTWGYLEGLTHYLERRPRDKIEIEFIIMSELSNMDSVRGLDDWNNAVVERDRCYINFLQCIRNMVYKVMYDQEDTVVKVTRYDARHWVFPSDITGVFGLTKEQWEYVSAGLSFELGTCVVHTGMGMDIDIDMTEAVGGVEIQANVTFRRKASRSASKTG</sequence>
<organism evidence="2 3">
    <name type="scientific">Cochliobolus sativus (strain ND90Pr / ATCC 201652)</name>
    <name type="common">Common root rot and spot blotch fungus</name>
    <name type="synonym">Bipolaris sorokiniana</name>
    <dbReference type="NCBI Taxonomy" id="665912"/>
    <lineage>
        <taxon>Eukaryota</taxon>
        <taxon>Fungi</taxon>
        <taxon>Dikarya</taxon>
        <taxon>Ascomycota</taxon>
        <taxon>Pezizomycotina</taxon>
        <taxon>Dothideomycetes</taxon>
        <taxon>Pleosporomycetidae</taxon>
        <taxon>Pleosporales</taxon>
        <taxon>Pleosporineae</taxon>
        <taxon>Pleosporaceae</taxon>
        <taxon>Bipolaris</taxon>
    </lineage>
</organism>
<dbReference type="RefSeq" id="XP_007701548.1">
    <property type="nucleotide sequence ID" value="XM_007703358.1"/>
</dbReference>
<dbReference type="EMBL" id="KB445646">
    <property type="protein sequence ID" value="EMD62496.1"/>
    <property type="molecule type" value="Genomic_DNA"/>
</dbReference>
<dbReference type="HOGENOM" id="CLU_646494_0_0_1"/>
<reference evidence="3" key="2">
    <citation type="journal article" date="2013" name="PLoS Genet.">
        <title>Comparative genome structure, secondary metabolite, and effector coding capacity across Cochliobolus pathogens.</title>
        <authorList>
            <person name="Condon B.J."/>
            <person name="Leng Y."/>
            <person name="Wu D."/>
            <person name="Bushley K.E."/>
            <person name="Ohm R.A."/>
            <person name="Otillar R."/>
            <person name="Martin J."/>
            <person name="Schackwitz W."/>
            <person name="Grimwood J."/>
            <person name="MohdZainudin N."/>
            <person name="Xue C."/>
            <person name="Wang R."/>
            <person name="Manning V.A."/>
            <person name="Dhillon B."/>
            <person name="Tu Z.J."/>
            <person name="Steffenson B.J."/>
            <person name="Salamov A."/>
            <person name="Sun H."/>
            <person name="Lowry S."/>
            <person name="LaButti K."/>
            <person name="Han J."/>
            <person name="Copeland A."/>
            <person name="Lindquist E."/>
            <person name="Barry K."/>
            <person name="Schmutz J."/>
            <person name="Baker S.E."/>
            <person name="Ciuffetti L.M."/>
            <person name="Grigoriev I.V."/>
            <person name="Zhong S."/>
            <person name="Turgeon B.G."/>
        </authorList>
    </citation>
    <scope>NUCLEOTIDE SEQUENCE [LARGE SCALE GENOMIC DNA]</scope>
    <source>
        <strain evidence="3">ND90Pr / ATCC 201652</strain>
    </source>
</reference>
<reference evidence="2 3" key="1">
    <citation type="journal article" date="2012" name="PLoS Pathog.">
        <title>Diverse lifestyles and strategies of plant pathogenesis encoded in the genomes of eighteen Dothideomycetes fungi.</title>
        <authorList>
            <person name="Ohm R.A."/>
            <person name="Feau N."/>
            <person name="Henrissat B."/>
            <person name="Schoch C.L."/>
            <person name="Horwitz B.A."/>
            <person name="Barry K.W."/>
            <person name="Condon B.J."/>
            <person name="Copeland A.C."/>
            <person name="Dhillon B."/>
            <person name="Glaser F."/>
            <person name="Hesse C.N."/>
            <person name="Kosti I."/>
            <person name="LaButti K."/>
            <person name="Lindquist E.A."/>
            <person name="Lucas S."/>
            <person name="Salamov A.A."/>
            <person name="Bradshaw R.E."/>
            <person name="Ciuffetti L."/>
            <person name="Hamelin R.C."/>
            <person name="Kema G.H.J."/>
            <person name="Lawrence C."/>
            <person name="Scott J.A."/>
            <person name="Spatafora J.W."/>
            <person name="Turgeon B.G."/>
            <person name="de Wit P.J.G.M."/>
            <person name="Zhong S."/>
            <person name="Goodwin S.B."/>
            <person name="Grigoriev I.V."/>
        </authorList>
    </citation>
    <scope>NUCLEOTIDE SEQUENCE [LARGE SCALE GENOMIC DNA]</scope>
    <source>
        <strain evidence="3">ND90Pr / ATCC 201652</strain>
    </source>
</reference>
<dbReference type="OMA" id="MVYEYLC"/>
<name>M2SZY0_COCSN</name>
<accession>M2SZY0</accession>
<dbReference type="Proteomes" id="UP000016934">
    <property type="component" value="Unassembled WGS sequence"/>
</dbReference>
<dbReference type="GeneID" id="19135790"/>
<keyword evidence="3" id="KW-1185">Reference proteome</keyword>
<proteinExistence type="predicted"/>
<keyword evidence="1" id="KW-0175">Coiled coil</keyword>
<dbReference type="eggNOG" id="ENOG502T69S">
    <property type="taxonomic scope" value="Eukaryota"/>
</dbReference>
<protein>
    <submittedName>
        <fullName evidence="2">Uncharacterized protein</fullName>
    </submittedName>
</protein>
<evidence type="ECO:0000256" key="1">
    <source>
        <dbReference type="SAM" id="Coils"/>
    </source>
</evidence>
<dbReference type="OrthoDB" id="3801226at2759"/>
<gene>
    <name evidence="2" type="ORF">COCSADRAFT_27986</name>
</gene>
<dbReference type="KEGG" id="bsc:COCSADRAFT_27986"/>
<evidence type="ECO:0000313" key="2">
    <source>
        <dbReference type="EMBL" id="EMD62496.1"/>
    </source>
</evidence>